<accession>A0A6N1NTD9</accession>
<name>A0A6N1NTD9_9VIRU</name>
<evidence type="ECO:0000313" key="2">
    <source>
        <dbReference type="EMBL" id="QKU34813.1"/>
    </source>
</evidence>
<dbReference type="SMART" id="SM00256">
    <property type="entry name" value="FBOX"/>
    <property type="match status" value="1"/>
</dbReference>
<dbReference type="Pfam" id="PF12937">
    <property type="entry name" value="F-box-like"/>
    <property type="match status" value="1"/>
</dbReference>
<sequence>MNITLDKLLLYQLKKLDINCFYLNFVKDGKTNYLNCDTLLHIISYLDIKEIIKLSKVCKLFYGLCRSNYIWGPRLFSVQDNVPPSEKMMKIIYEKNKSHFPNYLCFRNYFSIYYFLNGNPNKYNYFDMFSNIVHLASDMRAPYYHNEIIPDIRNIYNKLIEDGNVHDEFIYIVKAVNIIPEYENNQCIWKYQKITEDSEFLLVLRKSKTNKIKFHKFVRPFKVPTDIIKKTKVIMFSETIDRLFNR</sequence>
<dbReference type="InterPro" id="IPR036047">
    <property type="entry name" value="F-box-like_dom_sf"/>
</dbReference>
<organism evidence="2">
    <name type="scientific">Tupanvirus soda lake</name>
    <dbReference type="NCBI Taxonomy" id="2126985"/>
    <lineage>
        <taxon>Viruses</taxon>
        <taxon>Varidnaviria</taxon>
        <taxon>Bamfordvirae</taxon>
        <taxon>Nucleocytoviricota</taxon>
        <taxon>Megaviricetes</taxon>
        <taxon>Imitervirales</taxon>
        <taxon>Mimiviridae</taxon>
        <taxon>Megamimivirinae</taxon>
        <taxon>Tupanvirus</taxon>
        <taxon>Tupanvirus salinum</taxon>
    </lineage>
</organism>
<dbReference type="Gene3D" id="1.20.1280.50">
    <property type="match status" value="1"/>
</dbReference>
<dbReference type="GeneID" id="80518226"/>
<dbReference type="RefSeq" id="YP_010781462.1">
    <property type="nucleotide sequence ID" value="NC_075039.1"/>
</dbReference>
<evidence type="ECO:0000259" key="1">
    <source>
        <dbReference type="SMART" id="SM00256"/>
    </source>
</evidence>
<dbReference type="InterPro" id="IPR001810">
    <property type="entry name" value="F-box_dom"/>
</dbReference>
<reference evidence="2" key="1">
    <citation type="submission" date="2017-01" db="EMBL/GenBank/DDBJ databases">
        <authorList>
            <person name="Assis F.L."/>
            <person name="Abrahao J.S."/>
            <person name="Silva L."/>
            <person name="Khalil J.B."/>
            <person name="Rodrigues R."/>
            <person name="Silva L.S."/>
            <person name="Arantes T."/>
            <person name="Boratto P."/>
            <person name="Andrade M."/>
            <person name="Kroon E.G."/>
            <person name="Ribeiro B."/>
            <person name="Bergier I."/>
            <person name="Seligmann H."/>
            <person name="Ghigo E."/>
            <person name="Colson P."/>
            <person name="Levasseur A."/>
            <person name="Raoult D."/>
            <person name="Scola B.L."/>
        </authorList>
    </citation>
    <scope>NUCLEOTIDE SEQUENCE</scope>
    <source>
        <strain evidence="2">Soda lake</strain>
    </source>
</reference>
<reference evidence="2" key="2">
    <citation type="journal article" date="2018" name="Nat. Commun.">
        <title>Tailed giant Tupanvirus possesses the most complete translational apparatus of the known virosphere.</title>
        <authorList>
            <person name="Abrahao J."/>
            <person name="Silva L."/>
            <person name="Silva L.S."/>
            <person name="Khalil J.Y.B."/>
            <person name="Rodrigues R."/>
            <person name="Arantes T."/>
            <person name="Assis F."/>
            <person name="Boratto P."/>
            <person name="Andrade M."/>
            <person name="Kroon E.G."/>
            <person name="Ribeiro B."/>
            <person name="Bergier I."/>
            <person name="Seligmann H."/>
            <person name="Ghigo E."/>
            <person name="Colson P."/>
            <person name="Levasseur A."/>
            <person name="Kroemer G."/>
            <person name="Raoult D."/>
            <person name="La Scola B."/>
        </authorList>
    </citation>
    <scope>NUCLEOTIDE SEQUENCE [LARGE SCALE GENOMIC DNA]</scope>
    <source>
        <strain evidence="2">Soda lake</strain>
    </source>
</reference>
<protein>
    <recommendedName>
        <fullName evidence="1">F-box domain-containing protein</fullName>
    </recommendedName>
</protein>
<dbReference type="SUPFAM" id="SSF81383">
    <property type="entry name" value="F-box domain"/>
    <property type="match status" value="1"/>
</dbReference>
<dbReference type="EMBL" id="KY523104">
    <property type="protein sequence ID" value="QKU34813.1"/>
    <property type="molecule type" value="Genomic_DNA"/>
</dbReference>
<proteinExistence type="predicted"/>
<dbReference type="KEGG" id="vg:80518226"/>
<feature type="domain" description="F-box" evidence="1">
    <location>
        <begin position="34"/>
        <end position="74"/>
    </location>
</feature>